<reference evidence="1" key="2">
    <citation type="journal article" date="2022" name="New Phytol.">
        <title>Evolutionary transition to the ectomycorrhizal habit in the genomes of a hyperdiverse lineage of mushroom-forming fungi.</title>
        <authorList>
            <person name="Looney B."/>
            <person name="Miyauchi S."/>
            <person name="Morin E."/>
            <person name="Drula E."/>
            <person name="Courty P.E."/>
            <person name="Kohler A."/>
            <person name="Kuo A."/>
            <person name="LaButti K."/>
            <person name="Pangilinan J."/>
            <person name="Lipzen A."/>
            <person name="Riley R."/>
            <person name="Andreopoulos W."/>
            <person name="He G."/>
            <person name="Johnson J."/>
            <person name="Nolan M."/>
            <person name="Tritt A."/>
            <person name="Barry K.W."/>
            <person name="Grigoriev I.V."/>
            <person name="Nagy L.G."/>
            <person name="Hibbett D."/>
            <person name="Henrissat B."/>
            <person name="Matheny P.B."/>
            <person name="Labbe J."/>
            <person name="Martin F.M."/>
        </authorList>
    </citation>
    <scope>NUCLEOTIDE SEQUENCE</scope>
    <source>
        <strain evidence="1">EC-137</strain>
    </source>
</reference>
<name>A0ACB8QN00_9AGAM</name>
<proteinExistence type="predicted"/>
<reference evidence="1" key="1">
    <citation type="submission" date="2021-02" db="EMBL/GenBank/DDBJ databases">
        <authorList>
            <consortium name="DOE Joint Genome Institute"/>
            <person name="Ahrendt S."/>
            <person name="Looney B.P."/>
            <person name="Miyauchi S."/>
            <person name="Morin E."/>
            <person name="Drula E."/>
            <person name="Courty P.E."/>
            <person name="Chicoki N."/>
            <person name="Fauchery L."/>
            <person name="Kohler A."/>
            <person name="Kuo A."/>
            <person name="Labutti K."/>
            <person name="Pangilinan J."/>
            <person name="Lipzen A."/>
            <person name="Riley R."/>
            <person name="Andreopoulos W."/>
            <person name="He G."/>
            <person name="Johnson J."/>
            <person name="Barry K.W."/>
            <person name="Grigoriev I.V."/>
            <person name="Nagy L."/>
            <person name="Hibbett D."/>
            <person name="Henrissat B."/>
            <person name="Matheny P.B."/>
            <person name="Labbe J."/>
            <person name="Martin F."/>
        </authorList>
    </citation>
    <scope>NUCLEOTIDE SEQUENCE</scope>
    <source>
        <strain evidence="1">EC-137</strain>
    </source>
</reference>
<gene>
    <name evidence="1" type="ORF">K488DRAFT_78129</name>
</gene>
<accession>A0ACB8QN00</accession>
<protein>
    <submittedName>
        <fullName evidence="1">Cytochrome P450</fullName>
    </submittedName>
</protein>
<organism evidence="1 2">
    <name type="scientific">Vararia minispora EC-137</name>
    <dbReference type="NCBI Taxonomy" id="1314806"/>
    <lineage>
        <taxon>Eukaryota</taxon>
        <taxon>Fungi</taxon>
        <taxon>Dikarya</taxon>
        <taxon>Basidiomycota</taxon>
        <taxon>Agaricomycotina</taxon>
        <taxon>Agaricomycetes</taxon>
        <taxon>Russulales</taxon>
        <taxon>Lachnocladiaceae</taxon>
        <taxon>Vararia</taxon>
    </lineage>
</organism>
<sequence length="504" mass="55821">MAGPPWVSWLRGSSQSIHIEAPRMLLEWAKEYGEVFKFHTALGANTMYVGDLKGAAHVFAHYERTPFGRNIFRFFLGQGSGEALLTVEGATHRQQNPAFGTAELRKQTEVFVSKSNELVLIWKDILANSTRTDGGATIDAFSWLNKVALDIIAIAGFNYDTNSLHATKENPNELNTAARSLFDVSVSDPLFILQMVFPIFRFIPSQRMRVVRDAQNTIRRIGMRLIAEKKAAAASSATSASSVRKNDIEGSDLLSLLIKANIATDLPERSRMSDEDILAQVPTFMVAGHETTATVTTWGLFALSLAPRAQARLRDELRTIDTDTPTMDELNGLSYLGMVVREILRLYPPAGATERYAPKDDVIPLDKPYTDKHGKVHHEIIVSKGDAIHIPYHSLQLSEEIWGHDAGEFRPERWESVPETAKQLPAVWGNLPVFAAGPHACIGYRFALVEIKALLFAIVRAFSLRLAVSPSEVTRKTVVVMRPVLSTDPEKGPQLPLTIQAVEA</sequence>
<dbReference type="EMBL" id="MU273530">
    <property type="protein sequence ID" value="KAI0033003.1"/>
    <property type="molecule type" value="Genomic_DNA"/>
</dbReference>
<comment type="caution">
    <text evidence="1">The sequence shown here is derived from an EMBL/GenBank/DDBJ whole genome shotgun (WGS) entry which is preliminary data.</text>
</comment>
<dbReference type="Proteomes" id="UP000814128">
    <property type="component" value="Unassembled WGS sequence"/>
</dbReference>
<evidence type="ECO:0000313" key="1">
    <source>
        <dbReference type="EMBL" id="KAI0033003.1"/>
    </source>
</evidence>
<keyword evidence="2" id="KW-1185">Reference proteome</keyword>
<evidence type="ECO:0000313" key="2">
    <source>
        <dbReference type="Proteomes" id="UP000814128"/>
    </source>
</evidence>